<evidence type="ECO:0000313" key="6">
    <source>
        <dbReference type="Proteomes" id="UP000051330"/>
    </source>
</evidence>
<name>A0A0R1N2J6_9LACO</name>
<dbReference type="PANTHER" id="PTHR10353">
    <property type="entry name" value="GLYCOSYL HYDROLASE"/>
    <property type="match status" value="1"/>
</dbReference>
<keyword evidence="6" id="KW-1185">Reference proteome</keyword>
<dbReference type="GO" id="GO:0005829">
    <property type="term" value="C:cytosol"/>
    <property type="evidence" value="ECO:0007669"/>
    <property type="project" value="TreeGrafter"/>
</dbReference>
<protein>
    <submittedName>
        <fullName evidence="5">6-phospho-beta-glucosidase</fullName>
    </submittedName>
</protein>
<proteinExistence type="inferred from homology"/>
<dbReference type="SUPFAM" id="SSF51445">
    <property type="entry name" value="(Trans)glycosidases"/>
    <property type="match status" value="1"/>
</dbReference>
<dbReference type="GO" id="GO:0016052">
    <property type="term" value="P:carbohydrate catabolic process"/>
    <property type="evidence" value="ECO:0007669"/>
    <property type="project" value="TreeGrafter"/>
</dbReference>
<dbReference type="PROSITE" id="PS00653">
    <property type="entry name" value="GLYCOSYL_HYDROL_F1_2"/>
    <property type="match status" value="1"/>
</dbReference>
<dbReference type="Proteomes" id="UP000051330">
    <property type="component" value="Unassembled WGS sequence"/>
</dbReference>
<dbReference type="FunFam" id="3.20.20.80:FF:000004">
    <property type="entry name" value="Beta-glucosidase 6-phospho-beta-glucosidase"/>
    <property type="match status" value="1"/>
</dbReference>
<dbReference type="InterPro" id="IPR017853">
    <property type="entry name" value="GH"/>
</dbReference>
<dbReference type="PANTHER" id="PTHR10353:SF136">
    <property type="entry name" value="ARYL-PHOSPHO-BETA-D-GLUCOSIDASE BGLC"/>
    <property type="match status" value="1"/>
</dbReference>
<comment type="similarity">
    <text evidence="1 4">Belongs to the glycosyl hydrolase 1 family.</text>
</comment>
<keyword evidence="3" id="KW-0326">Glycosidase</keyword>
<gene>
    <name evidence="5" type="ORF">FD09_GL000103</name>
</gene>
<evidence type="ECO:0000313" key="5">
    <source>
        <dbReference type="EMBL" id="KRL14455.1"/>
    </source>
</evidence>
<dbReference type="PATRIC" id="fig|1423792.3.peg.105"/>
<evidence type="ECO:0000256" key="3">
    <source>
        <dbReference type="ARBA" id="ARBA00023295"/>
    </source>
</evidence>
<comment type="caution">
    <text evidence="5">The sequence shown here is derived from an EMBL/GenBank/DDBJ whole genome shotgun (WGS) entry which is preliminary data.</text>
</comment>
<dbReference type="GO" id="GO:0008422">
    <property type="term" value="F:beta-glucosidase activity"/>
    <property type="evidence" value="ECO:0007669"/>
    <property type="project" value="TreeGrafter"/>
</dbReference>
<reference evidence="5 6" key="1">
    <citation type="journal article" date="2015" name="Genome Announc.">
        <title>Expanding the biotechnology potential of lactobacilli through comparative genomics of 213 strains and associated genera.</title>
        <authorList>
            <person name="Sun Z."/>
            <person name="Harris H.M."/>
            <person name="McCann A."/>
            <person name="Guo C."/>
            <person name="Argimon S."/>
            <person name="Zhang W."/>
            <person name="Yang X."/>
            <person name="Jeffery I.B."/>
            <person name="Cooney J.C."/>
            <person name="Kagawa T.F."/>
            <person name="Liu W."/>
            <person name="Song Y."/>
            <person name="Salvetti E."/>
            <person name="Wrobel A."/>
            <person name="Rasinkangas P."/>
            <person name="Parkhill J."/>
            <person name="Rea M.C."/>
            <person name="O'Sullivan O."/>
            <person name="Ritari J."/>
            <person name="Douillard F.P."/>
            <person name="Paul Ross R."/>
            <person name="Yang R."/>
            <person name="Briner A.E."/>
            <person name="Felis G.E."/>
            <person name="de Vos W.M."/>
            <person name="Barrangou R."/>
            <person name="Klaenhammer T.R."/>
            <person name="Caufield P.W."/>
            <person name="Cui Y."/>
            <person name="Zhang H."/>
            <person name="O'Toole P.W."/>
        </authorList>
    </citation>
    <scope>NUCLEOTIDE SEQUENCE [LARGE SCALE GENOMIC DNA]</scope>
    <source>
        <strain evidence="5 6">DSM 12744</strain>
    </source>
</reference>
<dbReference type="AlphaFoldDB" id="A0A0R1N2J6"/>
<dbReference type="Pfam" id="PF00232">
    <property type="entry name" value="Glyco_hydro_1"/>
    <property type="match status" value="1"/>
</dbReference>
<dbReference type="Gene3D" id="3.20.20.80">
    <property type="entry name" value="Glycosidases"/>
    <property type="match status" value="1"/>
</dbReference>
<dbReference type="PRINTS" id="PR00131">
    <property type="entry name" value="GLHYDRLASE1"/>
</dbReference>
<dbReference type="InterPro" id="IPR001360">
    <property type="entry name" value="Glyco_hydro_1"/>
</dbReference>
<evidence type="ECO:0000256" key="4">
    <source>
        <dbReference type="RuleBase" id="RU003690"/>
    </source>
</evidence>
<organism evidence="5 6">
    <name type="scientific">Schleiferilactobacillus perolens DSM 12744</name>
    <dbReference type="NCBI Taxonomy" id="1423792"/>
    <lineage>
        <taxon>Bacteria</taxon>
        <taxon>Bacillati</taxon>
        <taxon>Bacillota</taxon>
        <taxon>Bacilli</taxon>
        <taxon>Lactobacillales</taxon>
        <taxon>Lactobacillaceae</taxon>
        <taxon>Schleiferilactobacillus</taxon>
    </lineage>
</organism>
<accession>A0A0R1N2J6</accession>
<dbReference type="STRING" id="1423792.FD09_GL000103"/>
<keyword evidence="2" id="KW-0378">Hydrolase</keyword>
<dbReference type="InterPro" id="IPR033132">
    <property type="entry name" value="GH_1_N_CS"/>
</dbReference>
<evidence type="ECO:0000256" key="1">
    <source>
        <dbReference type="ARBA" id="ARBA00010838"/>
    </source>
</evidence>
<sequence length="508" mass="59472">MLSPVPNITDFQKLKISTVIRKLTPETRKQNKASVFYNRRQKGVIKMTNEQFPDNFLWGAATSAFQVEGGNQEDGKGLSVADIRSYPKRHQQLDTTVSVDHYHHWREDVQLMKELGLKSYRFSINWSRIFPNGDEVEPNQAGLRFYHHLIDELVAANIEPMVTMTHFDQPYGLVKKYGGWVDRRSIADFVKYAKWLLKEFSPQVRYWLTINEQAVMVLATDMLGIDDHLDEHTRYQMAYQANYHMWLAQAEVYKLCHDEYPNCMIGPAVSYITTLPASRKSYDMLAAKELEDFYSFAQMDVAIHGVIPKYFENELANLNIEISTQPGDEQVLQEGRANYLGVNWYCTTIVEARRDADPNGFIFRRINRVIDPDLLYTEWGWNFDPVGLRYGLRQLNDRYPNIPIAITECGWSEREELIEGKVHDPQRISYLHDHIHQMWLAIQDGVNVFSFNPWSFIDLLSNGDGMEKRYGLVFVDRTNFDEKNQKRYKKDSFYYYQKVLQTNSLQPN</sequence>
<dbReference type="EMBL" id="AZEC01000001">
    <property type="protein sequence ID" value="KRL14455.1"/>
    <property type="molecule type" value="Genomic_DNA"/>
</dbReference>
<evidence type="ECO:0000256" key="2">
    <source>
        <dbReference type="ARBA" id="ARBA00022801"/>
    </source>
</evidence>